<gene>
    <name evidence="1" type="ORF">JHL16_18515</name>
</gene>
<dbReference type="EMBL" id="JAENHL010000007">
    <property type="protein sequence ID" value="MBK1868353.1"/>
    <property type="molecule type" value="Genomic_DNA"/>
</dbReference>
<organism evidence="1 2">
    <name type="scientific">Taklimakanibacter albus</name>
    <dbReference type="NCBI Taxonomy" id="2800327"/>
    <lineage>
        <taxon>Bacteria</taxon>
        <taxon>Pseudomonadati</taxon>
        <taxon>Pseudomonadota</taxon>
        <taxon>Alphaproteobacteria</taxon>
        <taxon>Hyphomicrobiales</taxon>
        <taxon>Aestuariivirgaceae</taxon>
        <taxon>Taklimakanibacter</taxon>
    </lineage>
</organism>
<comment type="caution">
    <text evidence="1">The sequence shown here is derived from an EMBL/GenBank/DDBJ whole genome shotgun (WGS) entry which is preliminary data.</text>
</comment>
<evidence type="ECO:0000313" key="2">
    <source>
        <dbReference type="Proteomes" id="UP000616151"/>
    </source>
</evidence>
<accession>A0ACC5R706</accession>
<keyword evidence="2" id="KW-1185">Reference proteome</keyword>
<sequence>MLKSVLIANRGEIACRVIKTAKRLGLRTIAVYSDADADALHVALADEAVRIGGPLARDSYLKIDAVIQAAKQTGAQAIHPGYGFLSENAKFAEACAEAKIAFVGPPASAIRAMGGKSEAKALMAKAGVPLVPGYHGEDQDPATLEAAADKIGYPVLIKASAGGGGKGMKVAESKGEFRDQLASAKREALNSFSDDRVLVEKYLARPRHVEIQVFADSHGNCVYLFERDCSIQRRHQKVIEEAPAPGMTAALRQRMGEAAVTAAKSIGYAGAGTVEFLLDVDGSFYFMEMNTRLQVEHPVTEFITGLDLVEWQLRVASGEKLPLAQDQLVLTGHALEVRLYAEDPDREFLPQTGRISHLRFPTENAHVRVDTGITEGKAISTYYDPMIAKLIVWDHDRDAALAQLRRALGETEIAGLVTNTAFLMRLAANKSFAKAELDTGFIGRHEKELLPSVPPAGDEVLMLAATGLLLSERTDSADDPWSQRDGWRHYGGSQDHLNLIDVSGGQAIHKVVFDYAKDGFVFHFKKATVAVKATLSSEGRLIADLGGRRLAAGFARKDDDITLFLDGVSYRLKQAPIAIEEESGEATALKITAPMPGRIIAVHVAAGTQVEKGAPLIVLEAMKMEHVLKAGHAGRIETIGCKPGDQIREGQELVRFAAPA</sequence>
<reference evidence="1" key="1">
    <citation type="submission" date="2021-01" db="EMBL/GenBank/DDBJ databases">
        <authorList>
            <person name="Sun Q."/>
        </authorList>
    </citation>
    <scope>NUCLEOTIDE SEQUENCE</scope>
    <source>
        <strain evidence="1">YIM B02566</strain>
    </source>
</reference>
<evidence type="ECO:0000313" key="1">
    <source>
        <dbReference type="EMBL" id="MBK1868353.1"/>
    </source>
</evidence>
<name>A0ACC5R706_9HYPH</name>
<dbReference type="Proteomes" id="UP000616151">
    <property type="component" value="Unassembled WGS sequence"/>
</dbReference>
<protein>
    <submittedName>
        <fullName evidence="1">Acetyl/propionyl/methylcrotonyl-CoA carboxylase subunit alpha</fullName>
    </submittedName>
</protein>
<proteinExistence type="predicted"/>